<dbReference type="Proteomes" id="UP000596660">
    <property type="component" value="Unplaced"/>
</dbReference>
<dbReference type="PANTHER" id="PTHR47074">
    <property type="entry name" value="BNAC02G40300D PROTEIN"/>
    <property type="match status" value="1"/>
</dbReference>
<feature type="domain" description="Reverse transcriptase zinc-binding" evidence="2">
    <location>
        <begin position="92"/>
        <end position="167"/>
    </location>
</feature>
<keyword evidence="4" id="KW-1185">Reference proteome</keyword>
<dbReference type="Pfam" id="PF13456">
    <property type="entry name" value="RVT_3"/>
    <property type="match status" value="1"/>
</dbReference>
<feature type="domain" description="RNase H type-1" evidence="1">
    <location>
        <begin position="284"/>
        <end position="391"/>
    </location>
</feature>
<dbReference type="Pfam" id="PF13966">
    <property type="entry name" value="zf-RVT"/>
    <property type="match status" value="1"/>
</dbReference>
<dbReference type="Gene3D" id="3.30.420.10">
    <property type="entry name" value="Ribonuclease H-like superfamily/Ribonuclease H"/>
    <property type="match status" value="1"/>
</dbReference>
<dbReference type="InterPro" id="IPR012337">
    <property type="entry name" value="RNaseH-like_sf"/>
</dbReference>
<dbReference type="Gramene" id="AUR62028046-RA">
    <property type="protein sequence ID" value="AUR62028046-RA:cds"/>
    <property type="gene ID" value="AUR62028046"/>
</dbReference>
<evidence type="ECO:0000313" key="4">
    <source>
        <dbReference type="Proteomes" id="UP000596660"/>
    </source>
</evidence>
<dbReference type="EnsemblPlants" id="AUR62028046-RA">
    <property type="protein sequence ID" value="AUR62028046-RA:cds"/>
    <property type="gene ID" value="AUR62028046"/>
</dbReference>
<dbReference type="InterPro" id="IPR002156">
    <property type="entry name" value="RNaseH_domain"/>
</dbReference>
<protein>
    <recommendedName>
        <fullName evidence="5">RNase H type-1 domain-containing protein</fullName>
    </recommendedName>
</protein>
<evidence type="ECO:0008006" key="5">
    <source>
        <dbReference type="Google" id="ProtNLM"/>
    </source>
</evidence>
<dbReference type="CDD" id="cd06222">
    <property type="entry name" value="RNase_H_like"/>
    <property type="match status" value="1"/>
</dbReference>
<dbReference type="GO" id="GO:0004523">
    <property type="term" value="F:RNA-DNA hybrid ribonuclease activity"/>
    <property type="evidence" value="ECO:0007669"/>
    <property type="project" value="InterPro"/>
</dbReference>
<reference evidence="3" key="2">
    <citation type="submission" date="2021-03" db="UniProtKB">
        <authorList>
            <consortium name="EnsemblPlants"/>
        </authorList>
    </citation>
    <scope>IDENTIFICATION</scope>
</reference>
<proteinExistence type="predicted"/>
<dbReference type="GO" id="GO:0003676">
    <property type="term" value="F:nucleic acid binding"/>
    <property type="evidence" value="ECO:0007669"/>
    <property type="project" value="InterPro"/>
</dbReference>
<organism evidence="3 4">
    <name type="scientific">Chenopodium quinoa</name>
    <name type="common">Quinoa</name>
    <dbReference type="NCBI Taxonomy" id="63459"/>
    <lineage>
        <taxon>Eukaryota</taxon>
        <taxon>Viridiplantae</taxon>
        <taxon>Streptophyta</taxon>
        <taxon>Embryophyta</taxon>
        <taxon>Tracheophyta</taxon>
        <taxon>Spermatophyta</taxon>
        <taxon>Magnoliopsida</taxon>
        <taxon>eudicotyledons</taxon>
        <taxon>Gunneridae</taxon>
        <taxon>Pentapetalae</taxon>
        <taxon>Caryophyllales</taxon>
        <taxon>Chenopodiaceae</taxon>
        <taxon>Chenopodioideae</taxon>
        <taxon>Atripliceae</taxon>
        <taxon>Chenopodium</taxon>
    </lineage>
</organism>
<dbReference type="OMA" id="RIGHNIL"/>
<dbReference type="SUPFAM" id="SSF53098">
    <property type="entry name" value="Ribonuclease H-like"/>
    <property type="match status" value="1"/>
</dbReference>
<dbReference type="PANTHER" id="PTHR47074:SF48">
    <property type="entry name" value="POLYNUCLEOTIDYL TRANSFERASE, RIBONUCLEASE H-LIKE SUPERFAMILY PROTEIN"/>
    <property type="match status" value="1"/>
</dbReference>
<reference evidence="3" key="1">
    <citation type="journal article" date="2017" name="Nature">
        <title>The genome of Chenopodium quinoa.</title>
        <authorList>
            <person name="Jarvis D.E."/>
            <person name="Ho Y.S."/>
            <person name="Lightfoot D.J."/>
            <person name="Schmoeckel S.M."/>
            <person name="Li B."/>
            <person name="Borm T.J.A."/>
            <person name="Ohyanagi H."/>
            <person name="Mineta K."/>
            <person name="Michell C.T."/>
            <person name="Saber N."/>
            <person name="Kharbatia N.M."/>
            <person name="Rupper R.R."/>
            <person name="Sharp A.R."/>
            <person name="Dally N."/>
            <person name="Boughton B.A."/>
            <person name="Woo Y.H."/>
            <person name="Gao G."/>
            <person name="Schijlen E.G.W.M."/>
            <person name="Guo X."/>
            <person name="Momin A.A."/>
            <person name="Negrao S."/>
            <person name="Al-Babili S."/>
            <person name="Gehring C."/>
            <person name="Roessner U."/>
            <person name="Jung C."/>
            <person name="Murphy K."/>
            <person name="Arold S.T."/>
            <person name="Gojobori T."/>
            <person name="van der Linden C.G."/>
            <person name="van Loo E.N."/>
            <person name="Jellen E.N."/>
            <person name="Maughan P.J."/>
            <person name="Tester M."/>
        </authorList>
    </citation>
    <scope>NUCLEOTIDE SEQUENCE [LARGE SCALE GENOMIC DNA]</scope>
    <source>
        <strain evidence="3">cv. PI 614886</strain>
    </source>
</reference>
<evidence type="ECO:0000313" key="3">
    <source>
        <dbReference type="EnsemblPlants" id="AUR62028046-RA:cds"/>
    </source>
</evidence>
<evidence type="ECO:0000259" key="2">
    <source>
        <dbReference type="Pfam" id="PF13966"/>
    </source>
</evidence>
<name>A0A803MF03_CHEQI</name>
<dbReference type="InterPro" id="IPR052929">
    <property type="entry name" value="RNase_H-like_EbsB-rel"/>
</dbReference>
<evidence type="ECO:0000259" key="1">
    <source>
        <dbReference type="Pfam" id="PF13456"/>
    </source>
</evidence>
<sequence>MRRALTREGYVKLLGKTESYNIYLIDRIVGDWNWDIINAHLAHDDVNHIQGIPLSMRFPADVRYWWPNSDGIYTTKLGYWLGRLGHIRGWELRFGADNDAIWKLVWSMNGPLKLCHFLWRACSGSLANLGRLRDRHVWETGVCEIFHGAQESICHAIFECQNVSPHWNPSPFHSLLMDAPKNSFGELFLWMNTKLNMDELLSFCALAWAAWSFRNSVAFNNPWRCIISGALGITKLACDYKKYNAAVGGAQNSVFASHNSWQLPSVGRVKVNTNVVMIAGFGVGLGAVIRDGGGQILAVGVKRYHGEFAVKLAEAMAARWGLALAQKLGVSRVELEGDASSVITAVKQQQTGRSPFDLVIDDVKEAGSKLVSFVVSHVKRSGNVVAHFAARLVPPSGSEYVMFDLLLYLL</sequence>
<dbReference type="InterPro" id="IPR026960">
    <property type="entry name" value="RVT-Znf"/>
</dbReference>
<dbReference type="AlphaFoldDB" id="A0A803MF03"/>
<accession>A0A803MF03</accession>
<dbReference type="InterPro" id="IPR044730">
    <property type="entry name" value="RNase_H-like_dom_plant"/>
</dbReference>
<dbReference type="InterPro" id="IPR036397">
    <property type="entry name" value="RNaseH_sf"/>
</dbReference>